<dbReference type="OrthoDB" id="392140at2759"/>
<evidence type="ECO:0000313" key="2">
    <source>
        <dbReference type="Proteomes" id="UP000570595"/>
    </source>
</evidence>
<comment type="caution">
    <text evidence="1">The sequence shown here is derived from an EMBL/GenBank/DDBJ whole genome shotgun (WGS) entry which is preliminary data.</text>
</comment>
<name>A0A7J6KQG1_PEROL</name>
<dbReference type="EMBL" id="JABAHT010001377">
    <property type="protein sequence ID" value="KAF4649280.1"/>
    <property type="molecule type" value="Genomic_DNA"/>
</dbReference>
<accession>A0A7J6KQG1</accession>
<organism evidence="1 2">
    <name type="scientific">Perkinsus olseni</name>
    <name type="common">Perkinsus atlanticus</name>
    <dbReference type="NCBI Taxonomy" id="32597"/>
    <lineage>
        <taxon>Eukaryota</taxon>
        <taxon>Sar</taxon>
        <taxon>Alveolata</taxon>
        <taxon>Perkinsozoa</taxon>
        <taxon>Perkinsea</taxon>
        <taxon>Perkinsida</taxon>
        <taxon>Perkinsidae</taxon>
        <taxon>Perkinsus</taxon>
    </lineage>
</organism>
<proteinExistence type="predicted"/>
<reference evidence="1 2" key="1">
    <citation type="submission" date="2020-04" db="EMBL/GenBank/DDBJ databases">
        <title>Perkinsus olseni comparative genomics.</title>
        <authorList>
            <person name="Bogema D.R."/>
        </authorList>
    </citation>
    <scope>NUCLEOTIDE SEQUENCE [LARGE SCALE GENOMIC DNA]</scope>
    <source>
        <strain evidence="1">ATCC PRA-179</strain>
    </source>
</reference>
<dbReference type="AlphaFoldDB" id="A0A7J6KQG1"/>
<gene>
    <name evidence="1" type="ORF">FOZ61_001494</name>
</gene>
<dbReference type="Proteomes" id="UP000570595">
    <property type="component" value="Unassembled WGS sequence"/>
</dbReference>
<sequence length="305" mass="33751">MRDELHGAKCNTNVEVNRPCGHVQAAPCHQKSNVEKSPCTEPAEFTPACGHSRVVQCARKKAEENEPCETRVTVKLPCGHTRRCTCHNSQQALSQLCEKQETVILPCGHEQAVKCWQSKGPLGAVECRFSATVKAPCGHEVEQKCNRVDICRKRCIAKLPCGHPCGRMCRRSHDHASVVCEKDCRKELACGHICDNNCGSHEKLCAEEYMEDNFGSASKRVGLPRCACCKARVQRAPRYGNIIKLQLKRLSSVKEMASKGVSMETKSICLFAAAHWQLDDLGHLQPIRVEKSPEISPESMIPHGG</sequence>
<evidence type="ECO:0000313" key="1">
    <source>
        <dbReference type="EMBL" id="KAF4649280.1"/>
    </source>
</evidence>
<protein>
    <submittedName>
        <fullName evidence="1">Uncharacterized protein</fullName>
    </submittedName>
</protein>